<evidence type="ECO:0008006" key="4">
    <source>
        <dbReference type="Google" id="ProtNLM"/>
    </source>
</evidence>
<feature type="compositionally biased region" description="Low complexity" evidence="1">
    <location>
        <begin position="312"/>
        <end position="326"/>
    </location>
</feature>
<feature type="region of interest" description="Disordered" evidence="1">
    <location>
        <begin position="307"/>
        <end position="338"/>
    </location>
</feature>
<dbReference type="Proteomes" id="UP000006174">
    <property type="component" value="Unassembled WGS sequence"/>
</dbReference>
<feature type="compositionally biased region" description="Low complexity" evidence="1">
    <location>
        <begin position="56"/>
        <end position="78"/>
    </location>
</feature>
<reference evidence="2 3" key="1">
    <citation type="journal article" date="2012" name="Plant Cell">
        <title>Genome comparison of barley and maize smut fungi reveals targeted loss of RNA silencing components and species-specific presence of transposable elements.</title>
        <authorList>
            <person name="Laurie J.D."/>
            <person name="Ali S."/>
            <person name="Linning R."/>
            <person name="Mannhaupt G."/>
            <person name="Wong P."/>
            <person name="Gueldener U."/>
            <person name="Muensterkoetter M."/>
            <person name="Moore R."/>
            <person name="Kahmann R."/>
            <person name="Bakkeren G."/>
            <person name="Schirawski J."/>
        </authorList>
    </citation>
    <scope>NUCLEOTIDE SEQUENCE [LARGE SCALE GENOMIC DNA]</scope>
    <source>
        <strain evidence="3">Uh4875-4</strain>
    </source>
</reference>
<sequence length="389" mass="41383">MALERACSSCGLFFAQNHYVGRGNRRCTRCAACRRQAPAPLLSVATPAPAVLPASSTTAAAPSTSSAPALDTSAASPVVPAPEPTSLPLTDTSAHSRLDEQADTVSQLAESVAEIRQLVLALRQDLTPPTAPPPAPTPFASAPASGELQLRRLFPWISRELAQQVYDDRLPPHELGKLRNPAHNTTASEPERELGVIVNGVRVGVPEPSSSDLSSRAFLRLVPDVRSFAQAWSVYTALRSTSASDPHLAASLSAFLVHIIDLDTQYFWSTVAEYLLTVCQHRFGHATASVWVEQDIAAWQKDIGGVPRRPIPSAKPAASKNAASPAQTNTTPAAGQIRPRADASAQVCFRFNSGGCSDGKCTRSHICIRCRGNHIVQACLEPAAVKKLA</sequence>
<keyword evidence="3" id="KW-1185">Reference proteome</keyword>
<dbReference type="AlphaFoldDB" id="I2FMK4"/>
<dbReference type="OMA" id="SHICIRC"/>
<accession>I2FMK4</accession>
<evidence type="ECO:0000313" key="2">
    <source>
        <dbReference type="EMBL" id="CCF48147.1"/>
    </source>
</evidence>
<dbReference type="eggNOG" id="KOG0017">
    <property type="taxonomic scope" value="Eukaryota"/>
</dbReference>
<comment type="caution">
    <text evidence="2">The sequence shown here is derived from an EMBL/GenBank/DDBJ whole genome shotgun (WGS) entry which is preliminary data.</text>
</comment>
<dbReference type="EMBL" id="CAGI01000102">
    <property type="protein sequence ID" value="CCF48147.1"/>
    <property type="molecule type" value="Genomic_DNA"/>
</dbReference>
<organism evidence="2 3">
    <name type="scientific">Ustilago hordei</name>
    <name type="common">Barley covered smut fungus</name>
    <dbReference type="NCBI Taxonomy" id="120017"/>
    <lineage>
        <taxon>Eukaryota</taxon>
        <taxon>Fungi</taxon>
        <taxon>Dikarya</taxon>
        <taxon>Basidiomycota</taxon>
        <taxon>Ustilaginomycotina</taxon>
        <taxon>Ustilaginomycetes</taxon>
        <taxon>Ustilaginales</taxon>
        <taxon>Ustilaginaceae</taxon>
        <taxon>Ustilago</taxon>
    </lineage>
</organism>
<proteinExistence type="predicted"/>
<protein>
    <recommendedName>
        <fullName evidence="4">C3H1-type domain-containing protein</fullName>
    </recommendedName>
</protein>
<name>I2FMK4_USTHO</name>
<evidence type="ECO:0000256" key="1">
    <source>
        <dbReference type="SAM" id="MobiDB-lite"/>
    </source>
</evidence>
<feature type="region of interest" description="Disordered" evidence="1">
    <location>
        <begin position="56"/>
        <end position="91"/>
    </location>
</feature>
<dbReference type="HOGENOM" id="CLU_059790_0_0_1"/>
<evidence type="ECO:0000313" key="3">
    <source>
        <dbReference type="Proteomes" id="UP000006174"/>
    </source>
</evidence>
<gene>
    <name evidence="2" type="ORF">UHOR_12886</name>
</gene>